<dbReference type="HOGENOM" id="CLU_1019201_0_0_12"/>
<protein>
    <submittedName>
        <fullName evidence="1">Uncharacterized protein</fullName>
    </submittedName>
</protein>
<gene>
    <name evidence="1" type="ordered locus">TREPR_2491</name>
</gene>
<accession>F5YH14</accession>
<dbReference type="Proteomes" id="UP000009223">
    <property type="component" value="Chromosome"/>
</dbReference>
<dbReference type="RefSeq" id="WP_015707719.1">
    <property type="nucleotide sequence ID" value="NC_015578.1"/>
</dbReference>
<dbReference type="OrthoDB" id="359463at2"/>
<organism evidence="1 2">
    <name type="scientific">Treponema primitia (strain ATCC BAA-887 / DSM 12427 / ZAS-2)</name>
    <dbReference type="NCBI Taxonomy" id="545694"/>
    <lineage>
        <taxon>Bacteria</taxon>
        <taxon>Pseudomonadati</taxon>
        <taxon>Spirochaetota</taxon>
        <taxon>Spirochaetia</taxon>
        <taxon>Spirochaetales</taxon>
        <taxon>Treponemataceae</taxon>
        <taxon>Treponema</taxon>
    </lineage>
</organism>
<reference evidence="1 2" key="2">
    <citation type="journal article" date="2011" name="ISME J.">
        <title>RNA-seq reveals cooperative metabolic interactions between two termite-gut spirochete species in co-culture.</title>
        <authorList>
            <person name="Rosenthal A.Z."/>
            <person name="Matson E.G."/>
            <person name="Eldar A."/>
            <person name="Leadbetter J.R."/>
        </authorList>
    </citation>
    <scope>NUCLEOTIDE SEQUENCE [LARGE SCALE GENOMIC DNA]</scope>
    <source>
        <strain evidence="2">ATCC BAA-887 / DSM 12427 / ZAS-2</strain>
    </source>
</reference>
<reference evidence="2" key="1">
    <citation type="submission" date="2009-12" db="EMBL/GenBank/DDBJ databases">
        <title>Complete sequence of Treponema primitia strain ZAS-2.</title>
        <authorList>
            <person name="Tetu S.G."/>
            <person name="Matson E."/>
            <person name="Ren Q."/>
            <person name="Seshadri R."/>
            <person name="Elbourne L."/>
            <person name="Hassan K.A."/>
            <person name="Durkin A."/>
            <person name="Radune D."/>
            <person name="Mohamoud Y."/>
            <person name="Shay R."/>
            <person name="Jin S."/>
            <person name="Zhang X."/>
            <person name="Lucey K."/>
            <person name="Ballor N.R."/>
            <person name="Ottesen E."/>
            <person name="Rosenthal R."/>
            <person name="Allen A."/>
            <person name="Leadbetter J.R."/>
            <person name="Paulsen I.T."/>
        </authorList>
    </citation>
    <scope>NUCLEOTIDE SEQUENCE [LARGE SCALE GENOMIC DNA]</scope>
    <source>
        <strain evidence="2">ATCC BAA-887 / DSM 12427 / ZAS-2</strain>
    </source>
</reference>
<evidence type="ECO:0000313" key="1">
    <source>
        <dbReference type="EMBL" id="AEF86454.1"/>
    </source>
</evidence>
<sequence length="273" mass="30739">MKRILLSFCFIPFLWSLDAQENKPVIQLMPFTIEGLGLEESRFIEALIQSYVGDIGELEMRFTTPDYIISGSIILDQDSPILSLDIIKTSTGERAYYKSTYKTTTDLALKARSLVETAFSMTNPSPAVGMGPSAHEEAPQTEIPQETLSEGKILGTWRGDTGVEIVRLQPGGTGRAILSSGVQMSLVYRIDGNTLKVTQNSPNTERFYYPIPFDIARELKAQAEPWQWELFLYEEGTVLRGIKTSTEVEYEDNRIIELRPGSIREAEWTKPTR</sequence>
<name>F5YH14_TREPZ</name>
<dbReference type="EMBL" id="CP001843">
    <property type="protein sequence ID" value="AEF86454.1"/>
    <property type="molecule type" value="Genomic_DNA"/>
</dbReference>
<keyword evidence="2" id="KW-1185">Reference proteome</keyword>
<dbReference type="KEGG" id="tpi:TREPR_2491"/>
<evidence type="ECO:0000313" key="2">
    <source>
        <dbReference type="Proteomes" id="UP000009223"/>
    </source>
</evidence>
<dbReference type="STRING" id="545694.TREPR_2491"/>
<dbReference type="AlphaFoldDB" id="F5YH14"/>
<proteinExistence type="predicted"/>
<dbReference type="eggNOG" id="ENOG502ZI1Y">
    <property type="taxonomic scope" value="Bacteria"/>
</dbReference>